<proteinExistence type="predicted"/>
<gene>
    <name evidence="2" type="ORF">H0267_13995</name>
</gene>
<feature type="transmembrane region" description="Helical" evidence="1">
    <location>
        <begin position="120"/>
        <end position="142"/>
    </location>
</feature>
<feature type="transmembrane region" description="Helical" evidence="1">
    <location>
        <begin position="7"/>
        <end position="28"/>
    </location>
</feature>
<dbReference type="Proteomes" id="UP000614490">
    <property type="component" value="Unassembled WGS sequence"/>
</dbReference>
<feature type="transmembrane region" description="Helical" evidence="1">
    <location>
        <begin position="34"/>
        <end position="54"/>
    </location>
</feature>
<feature type="transmembrane region" description="Helical" evidence="1">
    <location>
        <begin position="154"/>
        <end position="173"/>
    </location>
</feature>
<keyword evidence="1" id="KW-1133">Transmembrane helix</keyword>
<sequence length="259" mass="28906">MQKINWWSVLGIHFIMGSISLIFYIISFQSLDHAGAAFLSVVMLVVNGIGYLVFSMVLLKKTQSKDVWLSTAIFTVIGLILWGLYIINPEAATVFYTYHIAGVSSSFWLDQSYGGPFEDVILHGGFLFSLVPSVLIVTGYSIRKKMNDTAWVRFAGYSISAIVSLLFVFMTGFRGKRIDTREELASAFPIHTGFPLEFAKLENPTIDPPLPYTYSGSCCTMTVTSPMNFWFSALVVTFAIILLFEVVWAVKKKKVSASH</sequence>
<organism evidence="2 3">
    <name type="scientific">Halobacillus yeomjeoni</name>
    <dbReference type="NCBI Taxonomy" id="311194"/>
    <lineage>
        <taxon>Bacteria</taxon>
        <taxon>Bacillati</taxon>
        <taxon>Bacillota</taxon>
        <taxon>Bacilli</taxon>
        <taxon>Bacillales</taxon>
        <taxon>Bacillaceae</taxon>
        <taxon>Halobacillus</taxon>
    </lineage>
</organism>
<keyword evidence="3" id="KW-1185">Reference proteome</keyword>
<feature type="transmembrane region" description="Helical" evidence="1">
    <location>
        <begin position="66"/>
        <end position="87"/>
    </location>
</feature>
<dbReference type="EMBL" id="JADZSC010000003">
    <property type="protein sequence ID" value="MBH0231336.1"/>
    <property type="molecule type" value="Genomic_DNA"/>
</dbReference>
<feature type="transmembrane region" description="Helical" evidence="1">
    <location>
        <begin position="229"/>
        <end position="250"/>
    </location>
</feature>
<dbReference type="AlphaFoldDB" id="A0A931HXN0"/>
<keyword evidence="1" id="KW-0812">Transmembrane</keyword>
<evidence type="ECO:0000313" key="3">
    <source>
        <dbReference type="Proteomes" id="UP000614490"/>
    </source>
</evidence>
<dbReference type="RefSeq" id="WP_197317963.1">
    <property type="nucleotide sequence ID" value="NZ_JADZSC010000003.1"/>
</dbReference>
<evidence type="ECO:0000313" key="2">
    <source>
        <dbReference type="EMBL" id="MBH0231336.1"/>
    </source>
</evidence>
<protein>
    <submittedName>
        <fullName evidence="2">Uncharacterized protein</fullName>
    </submittedName>
</protein>
<name>A0A931HXN0_9BACI</name>
<evidence type="ECO:0000256" key="1">
    <source>
        <dbReference type="SAM" id="Phobius"/>
    </source>
</evidence>
<accession>A0A931HXN0</accession>
<comment type="caution">
    <text evidence="2">The sequence shown here is derived from an EMBL/GenBank/DDBJ whole genome shotgun (WGS) entry which is preliminary data.</text>
</comment>
<reference evidence="2 3" key="1">
    <citation type="journal article" date="2005" name="Int. J. Syst. Evol. Microbiol.">
        <title>Halobacillus yeomjeoni sp. nov., isolated from a marine solar saltern in Korea.</title>
        <authorList>
            <person name="Yoon J.H."/>
            <person name="Kang S.J."/>
            <person name="Lee C.H."/>
            <person name="Oh H.W."/>
            <person name="Oh T.K."/>
        </authorList>
    </citation>
    <scope>NUCLEOTIDE SEQUENCE [LARGE SCALE GENOMIC DNA]</scope>
    <source>
        <strain evidence="2 3">KCTC 3957</strain>
    </source>
</reference>
<keyword evidence="1" id="KW-0472">Membrane</keyword>